<dbReference type="EMBL" id="FNJI01000013">
    <property type="protein sequence ID" value="SDP21916.1"/>
    <property type="molecule type" value="Genomic_DNA"/>
</dbReference>
<feature type="domain" description="Transcriptional regulator DauR-like HTH" evidence="2">
    <location>
        <begin position="147"/>
        <end position="208"/>
    </location>
</feature>
<accession>A0A1H0QYS0</accession>
<dbReference type="AlphaFoldDB" id="A0A1H0QYS0"/>
<dbReference type="Pfam" id="PF13309">
    <property type="entry name" value="HTH_22"/>
    <property type="match status" value="1"/>
</dbReference>
<dbReference type="OrthoDB" id="9796595at2"/>
<reference evidence="3 4" key="1">
    <citation type="submission" date="2016-10" db="EMBL/GenBank/DDBJ databases">
        <authorList>
            <person name="de Groot N.N."/>
        </authorList>
    </citation>
    <scope>NUCLEOTIDE SEQUENCE [LARGE SCALE GENOMIC DNA]</scope>
    <source>
        <strain evidence="3 4">DSM 12130</strain>
    </source>
</reference>
<sequence>MTECESIIENLKHLADGVVAQFGKNCEACVHDLTSLPDSLVYIQGDVTRKTTGAPTKELLRQLANQKVSSPINTCNYKTTTEDGRNLKSTTTLIRDSSGVPVAAFCINFDTTDFYTASQVLRPFLTQESPHPGQAAETLPRSFNQSIEALFSRAVNEVGRHPTAMTVEDRTRLIALLEKNGTFRLKGAVEKTARLMGVTKYTVYNYLKKNKK</sequence>
<dbReference type="Pfam" id="PF08348">
    <property type="entry name" value="PAS_6"/>
    <property type="match status" value="1"/>
</dbReference>
<keyword evidence="3" id="KW-0238">DNA-binding</keyword>
<proteinExistence type="predicted"/>
<evidence type="ECO:0000313" key="4">
    <source>
        <dbReference type="Proteomes" id="UP000199073"/>
    </source>
</evidence>
<dbReference type="PANTHER" id="PTHR35568">
    <property type="entry name" value="TRANSCRIPTIONAL REGULATOR DAUR"/>
    <property type="match status" value="1"/>
</dbReference>
<organism evidence="3 4">
    <name type="scientific">Desulforhopalus singaporensis</name>
    <dbReference type="NCBI Taxonomy" id="91360"/>
    <lineage>
        <taxon>Bacteria</taxon>
        <taxon>Pseudomonadati</taxon>
        <taxon>Thermodesulfobacteriota</taxon>
        <taxon>Desulfobulbia</taxon>
        <taxon>Desulfobulbales</taxon>
        <taxon>Desulfocapsaceae</taxon>
        <taxon>Desulforhopalus</taxon>
    </lineage>
</organism>
<name>A0A1H0QYS0_9BACT</name>
<dbReference type="InterPro" id="IPR013559">
    <property type="entry name" value="YheO"/>
</dbReference>
<dbReference type="GO" id="GO:0003677">
    <property type="term" value="F:DNA binding"/>
    <property type="evidence" value="ECO:0007669"/>
    <property type="project" value="UniProtKB-KW"/>
</dbReference>
<dbReference type="InterPro" id="IPR039446">
    <property type="entry name" value="DauR-like"/>
</dbReference>
<gene>
    <name evidence="3" type="ORF">SAMN05660330_02115</name>
</gene>
<protein>
    <submittedName>
        <fullName evidence="3">Predicted transcriptional regulator YheO, contains PAS and DNA-binding HTH domains</fullName>
    </submittedName>
</protein>
<feature type="domain" description="YheO-like" evidence="1">
    <location>
        <begin position="9"/>
        <end position="118"/>
    </location>
</feature>
<evidence type="ECO:0000313" key="3">
    <source>
        <dbReference type="EMBL" id="SDP21916.1"/>
    </source>
</evidence>
<keyword evidence="4" id="KW-1185">Reference proteome</keyword>
<evidence type="ECO:0000259" key="2">
    <source>
        <dbReference type="Pfam" id="PF13309"/>
    </source>
</evidence>
<dbReference type="RefSeq" id="WP_092222587.1">
    <property type="nucleotide sequence ID" value="NZ_FNJI01000013.1"/>
</dbReference>
<dbReference type="Proteomes" id="UP000199073">
    <property type="component" value="Unassembled WGS sequence"/>
</dbReference>
<dbReference type="STRING" id="91360.SAMN05660330_02115"/>
<evidence type="ECO:0000259" key="1">
    <source>
        <dbReference type="Pfam" id="PF08348"/>
    </source>
</evidence>
<dbReference type="PANTHER" id="PTHR35568:SF1">
    <property type="entry name" value="TRANSCRIPTIONAL REGULATOR DAUR"/>
    <property type="match status" value="1"/>
</dbReference>
<dbReference type="InterPro" id="IPR039445">
    <property type="entry name" value="DauR-like_HTH"/>
</dbReference>